<dbReference type="SMART" id="SM01383">
    <property type="entry name" value="Ribosomal_L2"/>
    <property type="match status" value="1"/>
</dbReference>
<keyword evidence="3" id="KW-0687">Ribonucleoprotein</keyword>
<reference evidence="7 8" key="1">
    <citation type="journal article" date="2009" name="Genome Biol.">
        <title>Community-wide analysis of microbial genome sequence signatures.</title>
        <authorList>
            <person name="Dick G.J."/>
            <person name="Andersson A.F."/>
            <person name="Baker B.J."/>
            <person name="Simmons S.L."/>
            <person name="Thomas B.C."/>
            <person name="Yelton A.P."/>
            <person name="Banfield J.F."/>
        </authorList>
    </citation>
    <scope>NUCLEOTIDE SEQUENCE [LARGE SCALE GENOMIC DNA]</scope>
    <source>
        <strain evidence="7">ARMAN-2</strain>
    </source>
</reference>
<feature type="region of interest" description="Disordered" evidence="4">
    <location>
        <begin position="190"/>
        <end position="237"/>
    </location>
</feature>
<dbReference type="InterPro" id="IPR012340">
    <property type="entry name" value="NA-bd_OB-fold"/>
</dbReference>
<feature type="domain" description="Large ribosomal subunit protein uL2 C-terminal" evidence="5">
    <location>
        <begin position="88"/>
        <end position="220"/>
    </location>
</feature>
<keyword evidence="2 7" id="KW-0689">Ribosomal protein</keyword>
<dbReference type="PIRSF" id="PIRSF002158">
    <property type="entry name" value="Ribosomal_L2"/>
    <property type="match status" value="1"/>
</dbReference>
<comment type="similarity">
    <text evidence="1">Belongs to the universal ribosomal protein uL2 family.</text>
</comment>
<dbReference type="InterPro" id="IPR002171">
    <property type="entry name" value="Ribosomal_uL2"/>
</dbReference>
<dbReference type="Gene3D" id="2.30.30.30">
    <property type="match status" value="1"/>
</dbReference>
<dbReference type="Gene3D" id="2.40.50.140">
    <property type="entry name" value="Nucleic acid-binding proteins"/>
    <property type="match status" value="1"/>
</dbReference>
<dbReference type="InterPro" id="IPR022669">
    <property type="entry name" value="Ribosomal_uL2_C"/>
</dbReference>
<dbReference type="Pfam" id="PF03947">
    <property type="entry name" value="Ribosomal_L2_C"/>
    <property type="match status" value="1"/>
</dbReference>
<evidence type="ECO:0000256" key="1">
    <source>
        <dbReference type="ARBA" id="ARBA00005636"/>
    </source>
</evidence>
<dbReference type="GO" id="GO:0022625">
    <property type="term" value="C:cytosolic large ribosomal subunit"/>
    <property type="evidence" value="ECO:0007669"/>
    <property type="project" value="TreeGrafter"/>
</dbReference>
<dbReference type="PANTHER" id="PTHR13691:SF16">
    <property type="entry name" value="LARGE RIBOSOMAL SUBUNIT PROTEIN UL2"/>
    <property type="match status" value="1"/>
</dbReference>
<dbReference type="InterPro" id="IPR014722">
    <property type="entry name" value="Rib_uL2_dom2"/>
</dbReference>
<evidence type="ECO:0000259" key="5">
    <source>
        <dbReference type="SMART" id="SM01382"/>
    </source>
</evidence>
<dbReference type="Proteomes" id="UP000332487">
    <property type="component" value="Unassembled WGS sequence"/>
</dbReference>
<dbReference type="EMBL" id="GG697241">
    <property type="protein sequence ID" value="EET89699.1"/>
    <property type="molecule type" value="Genomic_DNA"/>
</dbReference>
<gene>
    <name evidence="7" type="ORF">UNLARM2_0817</name>
</gene>
<reference evidence="7 8" key="2">
    <citation type="journal article" date="2010" name="Proc. Natl. Acad. Sci. U.S.A.">
        <title>Enigmatic, ultrasmall, uncultivated Archaea.</title>
        <authorList>
            <person name="Baker B.J."/>
            <person name="Comolli L.R."/>
            <person name="Dick G.J."/>
            <person name="Hauser L.J."/>
            <person name="Hyatt D."/>
            <person name="Dill B.D."/>
            <person name="Land M.L."/>
            <person name="Verberkmoes N.C."/>
            <person name="Hettich R.L."/>
            <person name="Banfield J.F."/>
        </authorList>
    </citation>
    <scope>NUCLEOTIDE SEQUENCE [LARGE SCALE GENOMIC DNA]</scope>
    <source>
        <strain evidence="7">ARMAN-2</strain>
    </source>
</reference>
<dbReference type="SUPFAM" id="SSF50104">
    <property type="entry name" value="Translation proteins SH3-like domain"/>
    <property type="match status" value="1"/>
</dbReference>
<evidence type="ECO:0000256" key="4">
    <source>
        <dbReference type="SAM" id="MobiDB-lite"/>
    </source>
</evidence>
<dbReference type="Gene3D" id="4.10.950.10">
    <property type="entry name" value="Ribosomal protein L2, domain 3"/>
    <property type="match status" value="1"/>
</dbReference>
<evidence type="ECO:0000313" key="7">
    <source>
        <dbReference type="EMBL" id="EET89699.1"/>
    </source>
</evidence>
<proteinExistence type="inferred from homology"/>
<dbReference type="InterPro" id="IPR014726">
    <property type="entry name" value="Ribosomal_uL2_dom3"/>
</dbReference>
<dbReference type="InterPro" id="IPR022666">
    <property type="entry name" value="Ribosomal_uL2_RNA-bd_dom"/>
</dbReference>
<dbReference type="GO" id="GO:0003723">
    <property type="term" value="F:RNA binding"/>
    <property type="evidence" value="ECO:0007669"/>
    <property type="project" value="TreeGrafter"/>
</dbReference>
<feature type="domain" description="Large ribosomal subunit protein uL2 RNA-binding" evidence="6">
    <location>
        <begin position="11"/>
        <end position="81"/>
    </location>
</feature>
<dbReference type="PANTHER" id="PTHR13691">
    <property type="entry name" value="RIBOSOMAL PROTEIN L2"/>
    <property type="match status" value="1"/>
</dbReference>
<protein>
    <submittedName>
        <fullName evidence="7">Ribosomal protein L2</fullName>
    </submittedName>
</protein>
<dbReference type="SUPFAM" id="SSF50249">
    <property type="entry name" value="Nucleic acid-binding proteins"/>
    <property type="match status" value="1"/>
</dbReference>
<evidence type="ECO:0000256" key="3">
    <source>
        <dbReference type="ARBA" id="ARBA00023274"/>
    </source>
</evidence>
<organism evidence="7 8">
    <name type="scientific">Candidatus Micrarchaeum acidiphilum ARMAN-2</name>
    <dbReference type="NCBI Taxonomy" id="425595"/>
    <lineage>
        <taxon>Archaea</taxon>
        <taxon>Candidatus Micrarchaeota</taxon>
        <taxon>Candidatus Micrarchaeia</taxon>
        <taxon>Candidatus Micrarchaeales</taxon>
        <taxon>Candidatus Micrarchaeaceae</taxon>
        <taxon>Candidatus Micrarchaeum</taxon>
    </lineage>
</organism>
<dbReference type="AlphaFoldDB" id="C7DIC5"/>
<dbReference type="SMART" id="SM01382">
    <property type="entry name" value="Ribosomal_L2_C"/>
    <property type="match status" value="1"/>
</dbReference>
<dbReference type="InterPro" id="IPR008991">
    <property type="entry name" value="Translation_prot_SH3-like_sf"/>
</dbReference>
<evidence type="ECO:0000256" key="2">
    <source>
        <dbReference type="ARBA" id="ARBA00022980"/>
    </source>
</evidence>
<keyword evidence="8" id="KW-1185">Reference proteome</keyword>
<feature type="compositionally biased region" description="Basic residues" evidence="4">
    <location>
        <begin position="223"/>
        <end position="237"/>
    </location>
</feature>
<accession>C7DIC5</accession>
<name>C7DIC5_MICA2</name>
<evidence type="ECO:0000259" key="6">
    <source>
        <dbReference type="SMART" id="SM01383"/>
    </source>
</evidence>
<sequence length="237" mass="25707">MGKKLRQQRRGKGSNVYRKLPGTFDAMVNYGSNPNAAVGEVASIFNHTGHSAPLMEIIYEDFSKGYLIAPEGIKIGDKVYVSSQNPNYSLGSVVRLSDVPEGIPIYNIESNPGDGGKLIRAAGSFARISAREQGRITVQMPSKSSISLSGECRAQLGVISGGGLKDQPLLKAGKSHYINHTLNRLWPRNRGVKMNPVDHPFGGKQHHKGKSSETKRGASPGRKVGHIAARRIGRKKR</sequence>
<dbReference type="GO" id="GO:0003735">
    <property type="term" value="F:structural constituent of ribosome"/>
    <property type="evidence" value="ECO:0007669"/>
    <property type="project" value="InterPro"/>
</dbReference>
<evidence type="ECO:0000313" key="8">
    <source>
        <dbReference type="Proteomes" id="UP000332487"/>
    </source>
</evidence>
<dbReference type="GO" id="GO:0002181">
    <property type="term" value="P:cytoplasmic translation"/>
    <property type="evidence" value="ECO:0007669"/>
    <property type="project" value="TreeGrafter"/>
</dbReference>